<name>A0A7L3DQI6_PLUSO</name>
<evidence type="ECO:0000256" key="1">
    <source>
        <dbReference type="SAM" id="Phobius"/>
    </source>
</evidence>
<keyword evidence="1" id="KW-0472">Membrane</keyword>
<evidence type="ECO:0000313" key="3">
    <source>
        <dbReference type="Proteomes" id="UP000519225"/>
    </source>
</evidence>
<evidence type="ECO:0000313" key="2">
    <source>
        <dbReference type="EMBL" id="NXT58488.1"/>
    </source>
</evidence>
<dbReference type="GO" id="GO:0016020">
    <property type="term" value="C:membrane"/>
    <property type="evidence" value="ECO:0007669"/>
    <property type="project" value="TreeGrafter"/>
</dbReference>
<comment type="caution">
    <text evidence="2">The sequence shown here is derived from an EMBL/GenBank/DDBJ whole genome shotgun (WGS) entry which is preliminary data.</text>
</comment>
<keyword evidence="3" id="KW-1185">Reference proteome</keyword>
<dbReference type="Proteomes" id="UP000519225">
    <property type="component" value="Unassembled WGS sequence"/>
</dbReference>
<feature type="non-terminal residue" evidence="2">
    <location>
        <position position="1"/>
    </location>
</feature>
<dbReference type="EMBL" id="VZTS01029432">
    <property type="protein sequence ID" value="NXT58488.1"/>
    <property type="molecule type" value="Genomic_DNA"/>
</dbReference>
<organism evidence="2 3">
    <name type="scientific">Pluvianellus socialis</name>
    <name type="common">Magellanic plover</name>
    <dbReference type="NCBI Taxonomy" id="227228"/>
    <lineage>
        <taxon>Eukaryota</taxon>
        <taxon>Metazoa</taxon>
        <taxon>Chordata</taxon>
        <taxon>Craniata</taxon>
        <taxon>Vertebrata</taxon>
        <taxon>Euteleostomi</taxon>
        <taxon>Archelosauria</taxon>
        <taxon>Archosauria</taxon>
        <taxon>Dinosauria</taxon>
        <taxon>Saurischia</taxon>
        <taxon>Theropoda</taxon>
        <taxon>Coelurosauria</taxon>
        <taxon>Aves</taxon>
        <taxon>Neognathae</taxon>
        <taxon>Neoaves</taxon>
        <taxon>Charadriiformes</taxon>
        <taxon>Charadriidae</taxon>
        <taxon>Pluvianellus</taxon>
    </lineage>
</organism>
<dbReference type="PANTHER" id="PTHR15446:SF2">
    <property type="entry name" value="UROPLAKIN-3B-LIKE PROTEIN 1-RELATED"/>
    <property type="match status" value="1"/>
</dbReference>
<sequence>RPTLCLLLTDQIPTLTKPTLATSALGGFITASTFVLEQPRCTFTGPQDTVIWLVVARPEAVPSFNNSVKPGSPARAFQQFLNSTLAYMTLNTTLLNYPCPKKPGEITVLRVGSETSCTSDANRPTCNGPLPNPGPYQVKFLALNGSEPVAETAWSDPITLRTAKPPSSIPGKGSGRSAGMIALTSILSILFAILLAGLVAMLVWGSDVGGGSSTFSKPEAVTVRRYNTHHVYDQPAARL</sequence>
<feature type="non-terminal residue" evidence="2">
    <location>
        <position position="239"/>
    </location>
</feature>
<gene>
    <name evidence="2" type="primary">Upk3bl1</name>
    <name evidence="2" type="ORF">PLUSOC_R04172</name>
</gene>
<feature type="transmembrane region" description="Helical" evidence="1">
    <location>
        <begin position="181"/>
        <end position="204"/>
    </location>
</feature>
<keyword evidence="1" id="KW-1133">Transmembrane helix</keyword>
<dbReference type="InterPro" id="IPR024831">
    <property type="entry name" value="Uroplakin-3"/>
</dbReference>
<dbReference type="AlphaFoldDB" id="A0A7L3DQI6"/>
<proteinExistence type="predicted"/>
<reference evidence="2 3" key="1">
    <citation type="submission" date="2019-09" db="EMBL/GenBank/DDBJ databases">
        <title>Bird 10,000 Genomes (B10K) Project - Family phase.</title>
        <authorList>
            <person name="Zhang G."/>
        </authorList>
    </citation>
    <scope>NUCLEOTIDE SEQUENCE [LARGE SCALE GENOMIC DNA]</scope>
    <source>
        <strain evidence="2">B10K-DU-012-14</strain>
        <tissue evidence="2">Blood</tissue>
    </source>
</reference>
<dbReference type="PANTHER" id="PTHR15446">
    <property type="entry name" value="UROPLAKIN III"/>
    <property type="match status" value="1"/>
</dbReference>
<protein>
    <submittedName>
        <fullName evidence="2">UPK3L protein</fullName>
    </submittedName>
</protein>
<accession>A0A7L3DQI6</accession>
<keyword evidence="1" id="KW-0812">Transmembrane</keyword>